<feature type="binding site" evidence="10">
    <location>
        <position position="188"/>
    </location>
    <ligand>
        <name>L-citrulline</name>
        <dbReference type="ChEBI" id="CHEBI:57743"/>
    </ligand>
</feature>
<dbReference type="EC" id="6.3.4.5" evidence="3 10"/>
<evidence type="ECO:0000256" key="2">
    <source>
        <dbReference type="ARBA" id="ARBA00011881"/>
    </source>
</evidence>
<dbReference type="SUPFAM" id="SSF69864">
    <property type="entry name" value="Argininosuccinate synthetase, C-terminal domain"/>
    <property type="match status" value="1"/>
</dbReference>
<dbReference type="FunCoup" id="A0A1B4XE92">
    <property type="interactions" value="481"/>
</dbReference>
<dbReference type="HAMAP" id="MF_00005">
    <property type="entry name" value="Arg_succ_synth_type1"/>
    <property type="match status" value="1"/>
</dbReference>
<feature type="binding site" evidence="10">
    <location>
        <position position="276"/>
    </location>
    <ligand>
        <name>L-citrulline</name>
        <dbReference type="ChEBI" id="CHEBI:57743"/>
    </ligand>
</feature>
<dbReference type="InterPro" id="IPR023434">
    <property type="entry name" value="Arginosuc_synth_type_1_subfam"/>
</dbReference>
<feature type="domain" description="Arginosuccinate synthase-like N-terminal" evidence="11">
    <location>
        <begin position="6"/>
        <end position="167"/>
    </location>
</feature>
<dbReference type="FunFam" id="1.20.5.470:FF:000001">
    <property type="entry name" value="Argininosuccinate synthase"/>
    <property type="match status" value="1"/>
</dbReference>
<dbReference type="FunFam" id="3.40.50.620:FF:000019">
    <property type="entry name" value="Argininosuccinate synthase"/>
    <property type="match status" value="1"/>
</dbReference>
<comment type="subcellular location">
    <subcellularLocation>
        <location evidence="10">Cytoplasm</location>
    </subcellularLocation>
</comment>
<dbReference type="InterPro" id="IPR024074">
    <property type="entry name" value="AS_cat/multimer_dom_body"/>
</dbReference>
<dbReference type="PROSITE" id="PS00565">
    <property type="entry name" value="ARGININOSUCCIN_SYN_2"/>
    <property type="match status" value="1"/>
</dbReference>
<dbReference type="InterPro" id="IPR001518">
    <property type="entry name" value="Arginosuc_synth"/>
</dbReference>
<evidence type="ECO:0000259" key="11">
    <source>
        <dbReference type="Pfam" id="PF00764"/>
    </source>
</evidence>
<reference evidence="13 14" key="1">
    <citation type="submission" date="2015-05" db="EMBL/GenBank/DDBJ databases">
        <title>Complete genome sequence of a sulfur-oxidizing gammaproteobacterium strain HA5.</title>
        <authorList>
            <person name="Miura A."/>
            <person name="Kojima H."/>
            <person name="Fukui M."/>
        </authorList>
    </citation>
    <scope>NUCLEOTIDE SEQUENCE [LARGE SCALE GENOMIC DNA]</scope>
    <source>
        <strain evidence="13 14">HA5</strain>
    </source>
</reference>
<evidence type="ECO:0000313" key="13">
    <source>
        <dbReference type="EMBL" id="BAV33125.1"/>
    </source>
</evidence>
<dbReference type="Gene3D" id="3.90.1260.10">
    <property type="entry name" value="Argininosuccinate synthetase, chain A, domain 2"/>
    <property type="match status" value="1"/>
</dbReference>
<keyword evidence="5 10" id="KW-0055">Arginine biosynthesis</keyword>
<name>A0A1B4XE92_9GAMM</name>
<evidence type="ECO:0000259" key="12">
    <source>
        <dbReference type="Pfam" id="PF20979"/>
    </source>
</evidence>
<comment type="subunit">
    <text evidence="2 10">Homotetramer.</text>
</comment>
<evidence type="ECO:0000256" key="4">
    <source>
        <dbReference type="ARBA" id="ARBA00022490"/>
    </source>
</evidence>
<evidence type="ECO:0000256" key="10">
    <source>
        <dbReference type="HAMAP-Rule" id="MF_00005"/>
    </source>
</evidence>
<dbReference type="CDD" id="cd01999">
    <property type="entry name" value="ASS"/>
    <property type="match status" value="1"/>
</dbReference>
<evidence type="ECO:0000256" key="6">
    <source>
        <dbReference type="ARBA" id="ARBA00022598"/>
    </source>
</evidence>
<keyword evidence="4 10" id="KW-0963">Cytoplasm</keyword>
<feature type="binding site" evidence="10">
    <location>
        <position position="88"/>
    </location>
    <ligand>
        <name>L-citrulline</name>
        <dbReference type="ChEBI" id="CHEBI:57743"/>
    </ligand>
</feature>
<dbReference type="InterPro" id="IPR048267">
    <property type="entry name" value="Arginosuc_syn_N"/>
</dbReference>
<dbReference type="Proteomes" id="UP000243180">
    <property type="component" value="Chromosome"/>
</dbReference>
<dbReference type="GO" id="GO:0005737">
    <property type="term" value="C:cytoplasm"/>
    <property type="evidence" value="ECO:0007669"/>
    <property type="project" value="UniProtKB-SubCell"/>
</dbReference>
<feature type="binding site" evidence="10">
    <location>
        <position position="179"/>
    </location>
    <ligand>
        <name>L-citrulline</name>
        <dbReference type="ChEBI" id="CHEBI:57743"/>
    </ligand>
</feature>
<evidence type="ECO:0000256" key="7">
    <source>
        <dbReference type="ARBA" id="ARBA00022605"/>
    </source>
</evidence>
<dbReference type="GO" id="GO:0000050">
    <property type="term" value="P:urea cycle"/>
    <property type="evidence" value="ECO:0007669"/>
    <property type="project" value="TreeGrafter"/>
</dbReference>
<dbReference type="Pfam" id="PF20979">
    <property type="entry name" value="Arginosuc_syn_C"/>
    <property type="match status" value="1"/>
</dbReference>
<evidence type="ECO:0000256" key="9">
    <source>
        <dbReference type="ARBA" id="ARBA00022840"/>
    </source>
</evidence>
<dbReference type="InParanoid" id="A0A1B4XE92"/>
<evidence type="ECO:0000256" key="1">
    <source>
        <dbReference type="ARBA" id="ARBA00004967"/>
    </source>
</evidence>
<proteinExistence type="inferred from homology"/>
<gene>
    <name evidence="10" type="primary">argG</name>
    <name evidence="13" type="ORF">SCL_0805</name>
</gene>
<dbReference type="KEGG" id="slim:SCL_0805"/>
<feature type="binding site" evidence="10">
    <location>
        <position position="125"/>
    </location>
    <ligand>
        <name>L-aspartate</name>
        <dbReference type="ChEBI" id="CHEBI:29991"/>
    </ligand>
</feature>
<dbReference type="FunFam" id="3.90.1260.10:FF:000007">
    <property type="entry name" value="Argininosuccinate synthase"/>
    <property type="match status" value="1"/>
</dbReference>
<feature type="binding site" evidence="10">
    <location>
        <position position="37"/>
    </location>
    <ligand>
        <name>ATP</name>
        <dbReference type="ChEBI" id="CHEBI:30616"/>
    </ligand>
</feature>
<evidence type="ECO:0000256" key="8">
    <source>
        <dbReference type="ARBA" id="ARBA00022741"/>
    </source>
</evidence>
<feature type="binding site" evidence="10">
    <location>
        <position position="124"/>
    </location>
    <ligand>
        <name>L-citrulline</name>
        <dbReference type="ChEBI" id="CHEBI:57743"/>
    </ligand>
</feature>
<feature type="binding site" evidence="10">
    <location>
        <position position="120"/>
    </location>
    <ligand>
        <name>L-aspartate</name>
        <dbReference type="ChEBI" id="CHEBI:29991"/>
    </ligand>
</feature>
<dbReference type="Gene3D" id="3.40.50.620">
    <property type="entry name" value="HUPs"/>
    <property type="match status" value="1"/>
</dbReference>
<dbReference type="GO" id="GO:0006526">
    <property type="term" value="P:L-arginine biosynthetic process"/>
    <property type="evidence" value="ECO:0007669"/>
    <property type="project" value="UniProtKB-UniRule"/>
</dbReference>
<comment type="pathway">
    <text evidence="1 10">Amino-acid biosynthesis; L-arginine biosynthesis; L-arginine from L-ornithine and carbamoyl phosphate: step 2/3.</text>
</comment>
<dbReference type="InterPro" id="IPR014729">
    <property type="entry name" value="Rossmann-like_a/b/a_fold"/>
</dbReference>
<feature type="binding site" evidence="10">
    <location>
        <position position="264"/>
    </location>
    <ligand>
        <name>L-citrulline</name>
        <dbReference type="ChEBI" id="CHEBI:57743"/>
    </ligand>
</feature>
<dbReference type="NCBIfam" id="NF001770">
    <property type="entry name" value="PRK00509.1"/>
    <property type="match status" value="1"/>
</dbReference>
<dbReference type="GO" id="GO:0004055">
    <property type="term" value="F:argininosuccinate synthase activity"/>
    <property type="evidence" value="ECO:0007669"/>
    <property type="project" value="UniProtKB-UniRule"/>
</dbReference>
<evidence type="ECO:0000313" key="14">
    <source>
        <dbReference type="Proteomes" id="UP000243180"/>
    </source>
</evidence>
<dbReference type="EMBL" id="AP014879">
    <property type="protein sequence ID" value="BAV33125.1"/>
    <property type="molecule type" value="Genomic_DNA"/>
</dbReference>
<keyword evidence="9 10" id="KW-0067">ATP-binding</keyword>
<dbReference type="PANTHER" id="PTHR11587">
    <property type="entry name" value="ARGININOSUCCINATE SYNTHASE"/>
    <property type="match status" value="1"/>
</dbReference>
<dbReference type="InterPro" id="IPR048268">
    <property type="entry name" value="Arginosuc_syn_C"/>
</dbReference>
<keyword evidence="8 10" id="KW-0547">Nucleotide-binding</keyword>
<keyword evidence="14" id="KW-1185">Reference proteome</keyword>
<feature type="domain" description="Arginosuccinate synthase C-terminal" evidence="12">
    <location>
        <begin position="178"/>
        <end position="397"/>
    </location>
</feature>
<keyword evidence="6 10" id="KW-0436">Ligase</keyword>
<feature type="binding site" evidence="10">
    <location>
        <position position="128"/>
    </location>
    <ligand>
        <name>L-citrulline</name>
        <dbReference type="ChEBI" id="CHEBI:57743"/>
    </ligand>
</feature>
<dbReference type="OrthoDB" id="9801641at2"/>
<dbReference type="AlphaFoldDB" id="A0A1B4XE92"/>
<feature type="binding site" evidence="10">
    <location>
        <position position="124"/>
    </location>
    <ligand>
        <name>L-aspartate</name>
        <dbReference type="ChEBI" id="CHEBI:29991"/>
    </ligand>
</feature>
<organism evidence="13 14">
    <name type="scientific">Sulfuricaulis limicola</name>
    <dbReference type="NCBI Taxonomy" id="1620215"/>
    <lineage>
        <taxon>Bacteria</taxon>
        <taxon>Pseudomonadati</taxon>
        <taxon>Pseudomonadota</taxon>
        <taxon>Gammaproteobacteria</taxon>
        <taxon>Acidiferrobacterales</taxon>
        <taxon>Acidiferrobacteraceae</taxon>
        <taxon>Sulfuricaulis</taxon>
    </lineage>
</organism>
<dbReference type="Gene3D" id="1.20.5.470">
    <property type="entry name" value="Single helix bin"/>
    <property type="match status" value="1"/>
</dbReference>
<dbReference type="Pfam" id="PF00764">
    <property type="entry name" value="Arginosuc_synth"/>
    <property type="match status" value="1"/>
</dbReference>
<dbReference type="UniPathway" id="UPA00068">
    <property type="reaction ID" value="UER00113"/>
</dbReference>
<dbReference type="RefSeq" id="WP_096360014.1">
    <property type="nucleotide sequence ID" value="NZ_AP014879.1"/>
</dbReference>
<dbReference type="NCBIfam" id="TIGR00032">
    <property type="entry name" value="argG"/>
    <property type="match status" value="1"/>
</dbReference>
<dbReference type="PANTHER" id="PTHR11587:SF2">
    <property type="entry name" value="ARGININOSUCCINATE SYNTHASE"/>
    <property type="match status" value="1"/>
</dbReference>
<evidence type="ECO:0000256" key="5">
    <source>
        <dbReference type="ARBA" id="ARBA00022571"/>
    </source>
</evidence>
<dbReference type="SUPFAM" id="SSF52402">
    <property type="entry name" value="Adenine nucleotide alpha hydrolases-like"/>
    <property type="match status" value="1"/>
</dbReference>
<dbReference type="GO" id="GO:0000053">
    <property type="term" value="P:argininosuccinate metabolic process"/>
    <property type="evidence" value="ECO:0007669"/>
    <property type="project" value="TreeGrafter"/>
</dbReference>
<evidence type="ECO:0000256" key="3">
    <source>
        <dbReference type="ARBA" id="ARBA00012286"/>
    </source>
</evidence>
<dbReference type="InterPro" id="IPR018223">
    <property type="entry name" value="Arginosuc_synth_CS"/>
</dbReference>
<feature type="binding site" evidence="10">
    <location>
        <position position="118"/>
    </location>
    <ligand>
        <name>ATP</name>
        <dbReference type="ChEBI" id="CHEBI:30616"/>
    </ligand>
</feature>
<comment type="similarity">
    <text evidence="10">Belongs to the argininosuccinate synthase family. Type 1 subfamily.</text>
</comment>
<feature type="binding site" evidence="10">
    <location>
        <position position="93"/>
    </location>
    <ligand>
        <name>L-citrulline</name>
        <dbReference type="ChEBI" id="CHEBI:57743"/>
    </ligand>
</feature>
<sequence length="406" mass="45582">MAKIKKVVLAYSGGLDTSVILTWLRDTYDCEVVTFTADIGQGEELEPARAKAKKMGVKEIFIDDLKEEFVRDFVFPMFRANTLYEGEYLLGTSIARPLIAKRQIEIANKVGADAVSHGATGKGNDQVRFELGYYALRPDIRIIAPWREWDLTSREKLMAYAEKRGIPVEMKRGKKSPYSMDANLLHISYEGGILEDPWKEPEASMWRWTVAPEKAPNKATYIELTYKKGDITAINGKAMSPATVLATLNQLGGANGIGRTDIVENRYVGMKSRGAYETPGGTIMLKAHRAIESITLDREVAHLKDDLMPRYASLIYNGYWWSPERRMLQEMINASQATVNGVVRLKLYKGNVTVVGRKSDSDSLFDATIATFEEDKGAYNQKDAEGFIKLNALRMRIAAKRKRGKT</sequence>
<protein>
    <recommendedName>
        <fullName evidence="3 10">Argininosuccinate synthase</fullName>
        <ecNumber evidence="3 10">6.3.4.5</ecNumber>
    </recommendedName>
    <alternativeName>
        <fullName evidence="10">Citrulline--aspartate ligase</fullName>
    </alternativeName>
</protein>
<accession>A0A1B4XE92</accession>
<keyword evidence="7 10" id="KW-0028">Amino-acid biosynthesis</keyword>
<dbReference type="GO" id="GO:0005524">
    <property type="term" value="F:ATP binding"/>
    <property type="evidence" value="ECO:0007669"/>
    <property type="project" value="UniProtKB-UniRule"/>
</dbReference>
<comment type="catalytic activity">
    <reaction evidence="10">
        <text>L-citrulline + L-aspartate + ATP = 2-(N(omega)-L-arginino)succinate + AMP + diphosphate + H(+)</text>
        <dbReference type="Rhea" id="RHEA:10932"/>
        <dbReference type="ChEBI" id="CHEBI:15378"/>
        <dbReference type="ChEBI" id="CHEBI:29991"/>
        <dbReference type="ChEBI" id="CHEBI:30616"/>
        <dbReference type="ChEBI" id="CHEBI:33019"/>
        <dbReference type="ChEBI" id="CHEBI:57472"/>
        <dbReference type="ChEBI" id="CHEBI:57743"/>
        <dbReference type="ChEBI" id="CHEBI:456215"/>
        <dbReference type="EC" id="6.3.4.5"/>
    </reaction>
</comment>
<dbReference type="PROSITE" id="PS00564">
    <property type="entry name" value="ARGININOSUCCIN_SYN_1"/>
    <property type="match status" value="1"/>
</dbReference>
<feature type="binding site" evidence="10">
    <location>
        <begin position="10"/>
        <end position="18"/>
    </location>
    <ligand>
        <name>ATP</name>
        <dbReference type="ChEBI" id="CHEBI:30616"/>
    </ligand>
</feature>